<evidence type="ECO:0000313" key="2">
    <source>
        <dbReference type="Proteomes" id="UP000199546"/>
    </source>
</evidence>
<dbReference type="AlphaFoldDB" id="A0A1I7B5Z6"/>
<dbReference type="EMBL" id="FPBA01000012">
    <property type="protein sequence ID" value="SFT82557.1"/>
    <property type="molecule type" value="Genomic_DNA"/>
</dbReference>
<keyword evidence="2" id="KW-1185">Reference proteome</keyword>
<evidence type="ECO:0000313" key="1">
    <source>
        <dbReference type="EMBL" id="SFT82557.1"/>
    </source>
</evidence>
<organism evidence="1 2">
    <name type="scientific">Geodermatophilus amargosae</name>
    <dbReference type="NCBI Taxonomy" id="1296565"/>
    <lineage>
        <taxon>Bacteria</taxon>
        <taxon>Bacillati</taxon>
        <taxon>Actinomycetota</taxon>
        <taxon>Actinomycetes</taxon>
        <taxon>Geodermatophilales</taxon>
        <taxon>Geodermatophilaceae</taxon>
        <taxon>Geodermatophilus</taxon>
    </lineage>
</organism>
<proteinExistence type="predicted"/>
<protein>
    <submittedName>
        <fullName evidence="1">Uncharacterized protein</fullName>
    </submittedName>
</protein>
<accession>A0A1I7B5Z6</accession>
<sequence length="146" mass="15165">MTPSLTDETWMIRRTLPAALAGAALLLAGCSNGEDEAAAKACTLFEDSVNSFLVLAEDGMDFEPSTVRQAIAVAGDSLGDAVDAAPASLATDMRDAQELVQLYAQSLAIGRSTDDVGNLMFGQFKDVKAGCGEAGAPIDYPPSFND</sequence>
<dbReference type="RefSeq" id="WP_093580880.1">
    <property type="nucleotide sequence ID" value="NZ_FPBA01000012.1"/>
</dbReference>
<reference evidence="2" key="1">
    <citation type="submission" date="2016-10" db="EMBL/GenBank/DDBJ databases">
        <authorList>
            <person name="Varghese N."/>
            <person name="Submissions S."/>
        </authorList>
    </citation>
    <scope>NUCLEOTIDE SEQUENCE [LARGE SCALE GENOMIC DNA]</scope>
    <source>
        <strain evidence="2">DSM 46136</strain>
    </source>
</reference>
<dbReference type="Proteomes" id="UP000199546">
    <property type="component" value="Unassembled WGS sequence"/>
</dbReference>
<gene>
    <name evidence="1" type="ORF">SAMN05660657_03315</name>
</gene>
<name>A0A1I7B5Z6_9ACTN</name>